<accession>A0ABC8S771</accession>
<feature type="non-terminal residue" evidence="1">
    <location>
        <position position="1"/>
    </location>
</feature>
<evidence type="ECO:0000313" key="2">
    <source>
        <dbReference type="Proteomes" id="UP001642360"/>
    </source>
</evidence>
<dbReference type="Proteomes" id="UP001642360">
    <property type="component" value="Unassembled WGS sequence"/>
</dbReference>
<dbReference type="AlphaFoldDB" id="A0ABC8S771"/>
<dbReference type="EMBL" id="CAUOFW020002338">
    <property type="protein sequence ID" value="CAK9153063.1"/>
    <property type="molecule type" value="Genomic_DNA"/>
</dbReference>
<proteinExistence type="predicted"/>
<protein>
    <submittedName>
        <fullName evidence="1">Uncharacterized protein</fullName>
    </submittedName>
</protein>
<gene>
    <name evidence="1" type="ORF">ILEXP_LOCUS21311</name>
</gene>
<organism evidence="1 2">
    <name type="scientific">Ilex paraguariensis</name>
    <name type="common">yerba mate</name>
    <dbReference type="NCBI Taxonomy" id="185542"/>
    <lineage>
        <taxon>Eukaryota</taxon>
        <taxon>Viridiplantae</taxon>
        <taxon>Streptophyta</taxon>
        <taxon>Embryophyta</taxon>
        <taxon>Tracheophyta</taxon>
        <taxon>Spermatophyta</taxon>
        <taxon>Magnoliopsida</taxon>
        <taxon>eudicotyledons</taxon>
        <taxon>Gunneridae</taxon>
        <taxon>Pentapetalae</taxon>
        <taxon>asterids</taxon>
        <taxon>campanulids</taxon>
        <taxon>Aquifoliales</taxon>
        <taxon>Aquifoliaceae</taxon>
        <taxon>Ilex</taxon>
    </lineage>
</organism>
<reference evidence="1 2" key="1">
    <citation type="submission" date="2024-02" db="EMBL/GenBank/DDBJ databases">
        <authorList>
            <person name="Vignale AGUSTIN F."/>
            <person name="Sosa J E."/>
            <person name="Modenutti C."/>
        </authorList>
    </citation>
    <scope>NUCLEOTIDE SEQUENCE [LARGE SCALE GENOMIC DNA]</scope>
</reference>
<keyword evidence="2" id="KW-1185">Reference proteome</keyword>
<sequence>VVNGVRRCSLVVNGGCSWSLVVACAQRWSLVVAAGGSWSRVIKVGRSCSLVVRLIMGQLLEGFGGVSSRCWLLQVVGCRGEGSLVPILGRLKMGVWFQC</sequence>
<evidence type="ECO:0000313" key="1">
    <source>
        <dbReference type="EMBL" id="CAK9153063.1"/>
    </source>
</evidence>
<comment type="caution">
    <text evidence="1">The sequence shown here is derived from an EMBL/GenBank/DDBJ whole genome shotgun (WGS) entry which is preliminary data.</text>
</comment>
<name>A0ABC8S771_9AQUA</name>